<feature type="domain" description="Pyridoxamine 5'-phosphate oxidase N-terminal" evidence="1">
    <location>
        <begin position="5"/>
        <end position="105"/>
    </location>
</feature>
<evidence type="ECO:0000259" key="1">
    <source>
        <dbReference type="Pfam" id="PF01243"/>
    </source>
</evidence>
<organism evidence="2 3">
    <name type="scientific">Caryophanon tenue</name>
    <dbReference type="NCBI Taxonomy" id="33978"/>
    <lineage>
        <taxon>Bacteria</taxon>
        <taxon>Bacillati</taxon>
        <taxon>Bacillota</taxon>
        <taxon>Bacilli</taxon>
        <taxon>Bacillales</taxon>
        <taxon>Caryophanaceae</taxon>
        <taxon>Caryophanon</taxon>
    </lineage>
</organism>
<comment type="caution">
    <text evidence="2">The sequence shown here is derived from an EMBL/GenBank/DDBJ whole genome shotgun (WGS) entry which is preliminary data.</text>
</comment>
<dbReference type="PANTHER" id="PTHR34818:SF1">
    <property type="entry name" value="PROTEIN BLI-3"/>
    <property type="match status" value="1"/>
</dbReference>
<dbReference type="EMBL" id="MASJ01000042">
    <property type="protein sequence ID" value="OCS82315.1"/>
    <property type="molecule type" value="Genomic_DNA"/>
</dbReference>
<dbReference type="InterPro" id="IPR011576">
    <property type="entry name" value="Pyridox_Oxase_N"/>
</dbReference>
<dbReference type="AlphaFoldDB" id="A0A1C0Y5A6"/>
<dbReference type="Pfam" id="PF01243">
    <property type="entry name" value="PNPOx_N"/>
    <property type="match status" value="1"/>
</dbReference>
<name>A0A1C0Y5A6_9BACL</name>
<gene>
    <name evidence="2" type="ORF">A6M13_07735</name>
</gene>
<dbReference type="RefSeq" id="WP_066548731.1">
    <property type="nucleotide sequence ID" value="NZ_MASJ01000042.1"/>
</dbReference>
<dbReference type="OrthoDB" id="5431160at2"/>
<dbReference type="Gene3D" id="2.30.110.10">
    <property type="entry name" value="Electron Transport, Fmn-binding Protein, Chain A"/>
    <property type="match status" value="1"/>
</dbReference>
<dbReference type="InterPro" id="IPR052917">
    <property type="entry name" value="Stress-Dev_Protein"/>
</dbReference>
<evidence type="ECO:0000313" key="2">
    <source>
        <dbReference type="EMBL" id="OCS82315.1"/>
    </source>
</evidence>
<dbReference type="PANTHER" id="PTHR34818">
    <property type="entry name" value="PROTEIN BLI-3"/>
    <property type="match status" value="1"/>
</dbReference>
<evidence type="ECO:0000313" key="3">
    <source>
        <dbReference type="Proteomes" id="UP000093199"/>
    </source>
</evidence>
<accession>A0A1C0Y5A6</accession>
<dbReference type="Proteomes" id="UP000093199">
    <property type="component" value="Unassembled WGS sequence"/>
</dbReference>
<proteinExistence type="predicted"/>
<reference evidence="2 3" key="1">
    <citation type="submission" date="2016-07" db="EMBL/GenBank/DDBJ databases">
        <title>Caryophanon tenue genome sequencing.</title>
        <authorList>
            <person name="Verma A."/>
            <person name="Pal Y."/>
            <person name="Krishnamurthi S."/>
        </authorList>
    </citation>
    <scope>NUCLEOTIDE SEQUENCE [LARGE SCALE GENOMIC DNA]</scope>
    <source>
        <strain evidence="2 3">DSM 14152</strain>
    </source>
</reference>
<protein>
    <submittedName>
        <fullName evidence="2">General stress protein</fullName>
    </submittedName>
</protein>
<sequence length="138" mass="16141">MEHVKEKILDILKNNKIGVMTTVHNEQPYSRYMTFTHEEFTLFTRTLEDSEKVLDLQKNPYTHILLGYTNTDPDASYIEIEAKVTDFRDDELKLKIVNTLRSIFQKESDMIAIQIEPIRITLHDKKGTAPQTVDFPLQ</sequence>
<dbReference type="SUPFAM" id="SSF50475">
    <property type="entry name" value="FMN-binding split barrel"/>
    <property type="match status" value="1"/>
</dbReference>
<dbReference type="STRING" id="33978.A6M13_07735"/>
<dbReference type="InterPro" id="IPR012349">
    <property type="entry name" value="Split_barrel_FMN-bd"/>
</dbReference>
<keyword evidence="3" id="KW-1185">Reference proteome</keyword>